<sequence length="293" mass="32119">MTPQLLVTTTATTSKWFQNYVRSFNWESFFHLITTRFLNLIALTVLFFLINLIGKAILSRSFKRYLAKRDQTSNRLQTISMLTLNLFHYTVLFFWIYALLSTLGVPVGTLVAGAGIFSLALGLGAQGFVSDLVTGISILIEQQFDVGDAVKIGTIEGTVTALGLRTTQVTGVDGTVNYIPNRNITIIANRSRNNMRALVNIPIAATTPVEQLTPIIEKVNAQLVPQHPHIIDDPLLTGVVTLPSGELVYQVVLLTKNGAQFNLQATFLTAYLRAIRQAGITLPTHTVTTSSNA</sequence>
<dbReference type="Proteomes" id="UP000051162">
    <property type="component" value="Unassembled WGS sequence"/>
</dbReference>
<dbReference type="InterPro" id="IPR011066">
    <property type="entry name" value="MscS_channel_C_sf"/>
</dbReference>
<dbReference type="GO" id="GO:0005886">
    <property type="term" value="C:plasma membrane"/>
    <property type="evidence" value="ECO:0007669"/>
    <property type="project" value="UniProtKB-SubCell"/>
</dbReference>
<evidence type="ECO:0000259" key="8">
    <source>
        <dbReference type="Pfam" id="PF00924"/>
    </source>
</evidence>
<evidence type="ECO:0000256" key="2">
    <source>
        <dbReference type="ARBA" id="ARBA00008017"/>
    </source>
</evidence>
<dbReference type="OrthoDB" id="9809206at2"/>
<proteinExistence type="inferred from homology"/>
<dbReference type="AlphaFoldDB" id="A0A0R1JNL5"/>
<dbReference type="SUPFAM" id="SSF82689">
    <property type="entry name" value="Mechanosensitive channel protein MscS (YggB), C-terminal domain"/>
    <property type="match status" value="1"/>
</dbReference>
<evidence type="ECO:0000256" key="1">
    <source>
        <dbReference type="ARBA" id="ARBA00004651"/>
    </source>
</evidence>
<dbReference type="InterPro" id="IPR010920">
    <property type="entry name" value="LSM_dom_sf"/>
</dbReference>
<evidence type="ECO:0000256" key="7">
    <source>
        <dbReference type="SAM" id="Phobius"/>
    </source>
</evidence>
<dbReference type="PANTHER" id="PTHR30460:SF0">
    <property type="entry name" value="MODERATE CONDUCTANCE MECHANOSENSITIVE CHANNEL YBIO"/>
    <property type="match status" value="1"/>
</dbReference>
<evidence type="ECO:0000256" key="5">
    <source>
        <dbReference type="ARBA" id="ARBA00022989"/>
    </source>
</evidence>
<feature type="transmembrane region" description="Helical" evidence="7">
    <location>
        <begin position="103"/>
        <end position="123"/>
    </location>
</feature>
<evidence type="ECO:0000313" key="11">
    <source>
        <dbReference type="Proteomes" id="UP000051162"/>
    </source>
</evidence>
<evidence type="ECO:0000259" key="9">
    <source>
        <dbReference type="Pfam" id="PF21088"/>
    </source>
</evidence>
<dbReference type="Pfam" id="PF00924">
    <property type="entry name" value="MS_channel_2nd"/>
    <property type="match status" value="1"/>
</dbReference>
<gene>
    <name evidence="10" type="ORF">FD30_GL001135</name>
</gene>
<feature type="domain" description="Mechanosensitive ion channel transmembrane helices 2/3" evidence="9">
    <location>
        <begin position="86"/>
        <end position="126"/>
    </location>
</feature>
<dbReference type="SUPFAM" id="SSF82861">
    <property type="entry name" value="Mechanosensitive channel protein MscS (YggB), transmembrane region"/>
    <property type="match status" value="1"/>
</dbReference>
<dbReference type="GO" id="GO:0008381">
    <property type="term" value="F:mechanosensitive monoatomic ion channel activity"/>
    <property type="evidence" value="ECO:0007669"/>
    <property type="project" value="InterPro"/>
</dbReference>
<keyword evidence="11" id="KW-1185">Reference proteome</keyword>
<dbReference type="PANTHER" id="PTHR30460">
    <property type="entry name" value="MODERATE CONDUCTANCE MECHANOSENSITIVE CHANNEL YBIO"/>
    <property type="match status" value="1"/>
</dbReference>
<evidence type="ECO:0000256" key="4">
    <source>
        <dbReference type="ARBA" id="ARBA00022692"/>
    </source>
</evidence>
<keyword evidence="6 7" id="KW-0472">Membrane</keyword>
<evidence type="ECO:0000256" key="3">
    <source>
        <dbReference type="ARBA" id="ARBA00022475"/>
    </source>
</evidence>
<comment type="subcellular location">
    <subcellularLocation>
        <location evidence="1">Cell membrane</location>
        <topology evidence="1">Multi-pass membrane protein</topology>
    </subcellularLocation>
</comment>
<reference evidence="10 11" key="1">
    <citation type="journal article" date="2015" name="Genome Announc.">
        <title>Expanding the biotechnology potential of lactobacilli through comparative genomics of 213 strains and associated genera.</title>
        <authorList>
            <person name="Sun Z."/>
            <person name="Harris H.M."/>
            <person name="McCann A."/>
            <person name="Guo C."/>
            <person name="Argimon S."/>
            <person name="Zhang W."/>
            <person name="Yang X."/>
            <person name="Jeffery I.B."/>
            <person name="Cooney J.C."/>
            <person name="Kagawa T.F."/>
            <person name="Liu W."/>
            <person name="Song Y."/>
            <person name="Salvetti E."/>
            <person name="Wrobel A."/>
            <person name="Rasinkangas P."/>
            <person name="Parkhill J."/>
            <person name="Rea M.C."/>
            <person name="O'Sullivan O."/>
            <person name="Ritari J."/>
            <person name="Douillard F.P."/>
            <person name="Paul Ross R."/>
            <person name="Yang R."/>
            <person name="Briner A.E."/>
            <person name="Felis G.E."/>
            <person name="de Vos W.M."/>
            <person name="Barrangou R."/>
            <person name="Klaenhammer T.R."/>
            <person name="Caufield P.W."/>
            <person name="Cui Y."/>
            <person name="Zhang H."/>
            <person name="O'Toole P.W."/>
        </authorList>
    </citation>
    <scope>NUCLEOTIDE SEQUENCE [LARGE SCALE GENOMIC DNA]</scope>
    <source>
        <strain evidence="10 11">DSM 19117</strain>
    </source>
</reference>
<dbReference type="PATRIC" id="fig|1423773.3.peg.1163"/>
<dbReference type="GeneID" id="84782470"/>
<keyword evidence="5 7" id="KW-1133">Transmembrane helix</keyword>
<keyword evidence="3" id="KW-1003">Cell membrane</keyword>
<comment type="caution">
    <text evidence="10">The sequence shown here is derived from an EMBL/GenBank/DDBJ whole genome shotgun (WGS) entry which is preliminary data.</text>
</comment>
<dbReference type="InterPro" id="IPR011014">
    <property type="entry name" value="MscS_channel_TM-2"/>
</dbReference>
<dbReference type="SUPFAM" id="SSF50182">
    <property type="entry name" value="Sm-like ribonucleoproteins"/>
    <property type="match status" value="1"/>
</dbReference>
<name>A0A0R1JNL5_9LACO</name>
<feature type="transmembrane region" description="Helical" evidence="7">
    <location>
        <begin position="79"/>
        <end position="97"/>
    </location>
</feature>
<comment type="similarity">
    <text evidence="2">Belongs to the MscS (TC 1.A.23) family.</text>
</comment>
<dbReference type="InterPro" id="IPR006685">
    <property type="entry name" value="MscS_channel_2nd"/>
</dbReference>
<dbReference type="Gene3D" id="2.30.30.60">
    <property type="match status" value="1"/>
</dbReference>
<dbReference type="InterPro" id="IPR023408">
    <property type="entry name" value="MscS_beta-dom_sf"/>
</dbReference>
<evidence type="ECO:0000313" key="10">
    <source>
        <dbReference type="EMBL" id="KRK72715.1"/>
    </source>
</evidence>
<dbReference type="InterPro" id="IPR049142">
    <property type="entry name" value="MS_channel_1st"/>
</dbReference>
<evidence type="ECO:0000256" key="6">
    <source>
        <dbReference type="ARBA" id="ARBA00023136"/>
    </source>
</evidence>
<dbReference type="EMBL" id="AZDT01000068">
    <property type="protein sequence ID" value="KRK72715.1"/>
    <property type="molecule type" value="Genomic_DNA"/>
</dbReference>
<feature type="domain" description="Mechanosensitive ion channel MscS" evidence="8">
    <location>
        <begin position="129"/>
        <end position="191"/>
    </location>
</feature>
<feature type="transmembrane region" description="Helical" evidence="7">
    <location>
        <begin position="37"/>
        <end position="58"/>
    </location>
</feature>
<dbReference type="Pfam" id="PF21088">
    <property type="entry name" value="MS_channel_1st"/>
    <property type="match status" value="1"/>
</dbReference>
<accession>A0A0R1JNL5</accession>
<dbReference type="RefSeq" id="WP_056945073.1">
    <property type="nucleotide sequence ID" value="NZ_AZDT01000068.1"/>
</dbReference>
<organism evidence="10 11">
    <name type="scientific">Levilactobacillus namurensis DSM 19117</name>
    <dbReference type="NCBI Taxonomy" id="1423773"/>
    <lineage>
        <taxon>Bacteria</taxon>
        <taxon>Bacillati</taxon>
        <taxon>Bacillota</taxon>
        <taxon>Bacilli</taxon>
        <taxon>Lactobacillales</taxon>
        <taxon>Lactobacillaceae</taxon>
        <taxon>Levilactobacillus</taxon>
    </lineage>
</organism>
<dbReference type="Gene3D" id="3.30.70.100">
    <property type="match status" value="1"/>
</dbReference>
<dbReference type="STRING" id="1423773.FD30_GL001135"/>
<dbReference type="InterPro" id="IPR045276">
    <property type="entry name" value="YbiO_bact"/>
</dbReference>
<protein>
    <submittedName>
        <fullName evidence="10">Small-conductance mechanosensitive channel</fullName>
    </submittedName>
</protein>
<dbReference type="Gene3D" id="1.10.287.1260">
    <property type="match status" value="1"/>
</dbReference>
<keyword evidence="4 7" id="KW-0812">Transmembrane</keyword>